<dbReference type="GO" id="GO:0033389">
    <property type="term" value="P:putrescine biosynthetic process from arginine, via agmatine"/>
    <property type="evidence" value="ECO:0007669"/>
    <property type="project" value="TreeGrafter"/>
</dbReference>
<dbReference type="GO" id="GO:0046872">
    <property type="term" value="F:metal ion binding"/>
    <property type="evidence" value="ECO:0007669"/>
    <property type="project" value="UniProtKB-KW"/>
</dbReference>
<evidence type="ECO:0000313" key="7">
    <source>
        <dbReference type="Proteomes" id="UP000249524"/>
    </source>
</evidence>
<feature type="binding site" evidence="4">
    <location>
        <position position="117"/>
    </location>
    <ligand>
        <name>Mn(2+)</name>
        <dbReference type="ChEBI" id="CHEBI:29035"/>
        <label>1</label>
    </ligand>
</feature>
<dbReference type="SUPFAM" id="SSF52768">
    <property type="entry name" value="Arginase/deacetylase"/>
    <property type="match status" value="1"/>
</dbReference>
<dbReference type="AlphaFoldDB" id="A0A328BC16"/>
<dbReference type="InterPro" id="IPR020855">
    <property type="entry name" value="Ureohydrolase_Mn_BS"/>
</dbReference>
<feature type="binding site" evidence="4">
    <location>
        <position position="191"/>
    </location>
    <ligand>
        <name>Mn(2+)</name>
        <dbReference type="ChEBI" id="CHEBI:29035"/>
        <label>1</label>
    </ligand>
</feature>
<dbReference type="PIRSF" id="PIRSF036979">
    <property type="entry name" value="Arginase"/>
    <property type="match status" value="1"/>
</dbReference>
<organism evidence="6 7">
    <name type="scientific">Phenylobacterium kunshanense</name>
    <dbReference type="NCBI Taxonomy" id="1445034"/>
    <lineage>
        <taxon>Bacteria</taxon>
        <taxon>Pseudomonadati</taxon>
        <taxon>Pseudomonadota</taxon>
        <taxon>Alphaproteobacteria</taxon>
        <taxon>Caulobacterales</taxon>
        <taxon>Caulobacteraceae</taxon>
        <taxon>Phenylobacterium</taxon>
    </lineage>
</organism>
<evidence type="ECO:0000256" key="1">
    <source>
        <dbReference type="ARBA" id="ARBA00009227"/>
    </source>
</evidence>
<dbReference type="GO" id="GO:0008783">
    <property type="term" value="F:agmatinase activity"/>
    <property type="evidence" value="ECO:0007669"/>
    <property type="project" value="TreeGrafter"/>
</dbReference>
<accession>A0A328BC16</accession>
<dbReference type="RefSeq" id="WP_111277246.1">
    <property type="nucleotide sequence ID" value="NZ_QFYS01000008.1"/>
</dbReference>
<name>A0A328BC16_9CAUL</name>
<comment type="cofactor">
    <cofactor evidence="4">
        <name>Mn(2+)</name>
        <dbReference type="ChEBI" id="CHEBI:29035"/>
    </cofactor>
    <text evidence="4">Binds 2 manganese ions per subunit.</text>
</comment>
<feature type="binding site" evidence="4">
    <location>
        <position position="193"/>
    </location>
    <ligand>
        <name>Mn(2+)</name>
        <dbReference type="ChEBI" id="CHEBI:29035"/>
        <label>1</label>
    </ligand>
</feature>
<evidence type="ECO:0000313" key="6">
    <source>
        <dbReference type="EMBL" id="RAK63406.1"/>
    </source>
</evidence>
<dbReference type="Gene3D" id="3.40.800.10">
    <property type="entry name" value="Ureohydrolase domain"/>
    <property type="match status" value="1"/>
</dbReference>
<dbReference type="PANTHER" id="PTHR11358:SF26">
    <property type="entry name" value="GUANIDINO ACID HYDROLASE, MITOCHONDRIAL"/>
    <property type="match status" value="1"/>
</dbReference>
<feature type="binding site" evidence="4">
    <location>
        <position position="113"/>
    </location>
    <ligand>
        <name>Mn(2+)</name>
        <dbReference type="ChEBI" id="CHEBI:29035"/>
        <label>1</label>
    </ligand>
</feature>
<keyword evidence="2 4" id="KW-0479">Metal-binding</keyword>
<dbReference type="InterPro" id="IPR006035">
    <property type="entry name" value="Ureohydrolase"/>
</dbReference>
<dbReference type="PROSITE" id="PS01053">
    <property type="entry name" value="ARGINASE_1"/>
    <property type="match status" value="1"/>
</dbReference>
<dbReference type="PROSITE" id="PS51409">
    <property type="entry name" value="ARGINASE_2"/>
    <property type="match status" value="1"/>
</dbReference>
<keyword evidence="4" id="KW-0464">Manganese</keyword>
<evidence type="ECO:0000256" key="2">
    <source>
        <dbReference type="ARBA" id="ARBA00022723"/>
    </source>
</evidence>
<reference evidence="6 7" key="1">
    <citation type="submission" date="2018-05" db="EMBL/GenBank/DDBJ databases">
        <authorList>
            <person name="Lanie J.A."/>
            <person name="Ng W.-L."/>
            <person name="Kazmierczak K.M."/>
            <person name="Andrzejewski T.M."/>
            <person name="Davidsen T.M."/>
            <person name="Wayne K.J."/>
            <person name="Tettelin H."/>
            <person name="Glass J.I."/>
            <person name="Rusch D."/>
            <person name="Podicherti R."/>
            <person name="Tsui H.-C.T."/>
            <person name="Winkler M.E."/>
        </authorList>
    </citation>
    <scope>NUCLEOTIDE SEQUENCE [LARGE SCALE GENOMIC DNA]</scope>
    <source>
        <strain evidence="6 7">BUT-10</strain>
    </source>
</reference>
<dbReference type="EMBL" id="QFYS01000008">
    <property type="protein sequence ID" value="RAK63406.1"/>
    <property type="molecule type" value="Genomic_DNA"/>
</dbReference>
<comment type="similarity">
    <text evidence="1">Belongs to the arginase family. Agmatinase subfamily.</text>
</comment>
<proteinExistence type="inferred from homology"/>
<evidence type="ECO:0000256" key="3">
    <source>
        <dbReference type="ARBA" id="ARBA00022801"/>
    </source>
</evidence>
<keyword evidence="3 5" id="KW-0378">Hydrolase</keyword>
<dbReference type="Pfam" id="PF00491">
    <property type="entry name" value="Arginase"/>
    <property type="match status" value="1"/>
</dbReference>
<gene>
    <name evidence="6" type="ORF">DJ019_16935</name>
</gene>
<evidence type="ECO:0000256" key="4">
    <source>
        <dbReference type="PIRSR" id="PIRSR036979-1"/>
    </source>
</evidence>
<dbReference type="PANTHER" id="PTHR11358">
    <property type="entry name" value="ARGINASE/AGMATINASE"/>
    <property type="match status" value="1"/>
</dbReference>
<dbReference type="Proteomes" id="UP000249524">
    <property type="component" value="Unassembled WGS sequence"/>
</dbReference>
<feature type="binding site" evidence="4">
    <location>
        <position position="89"/>
    </location>
    <ligand>
        <name>Mn(2+)</name>
        <dbReference type="ChEBI" id="CHEBI:29035"/>
        <label>1</label>
    </ligand>
</feature>
<sequence>MTRVALLGLPTDQHSSFLRGSARAPGAIREALHSSHSHLIASNGVDVAAVLHDVGDVQLREDAGDFDRMVDAVRATFAHGPTIVLGGDHAITYPVLAGMAAAGVAPPRIVHIDAHPDLYDDFEGDPLSHASPFARILERGLASGLTQLGIRTVNAHLRDQIARFGVRAFAPDEHGQGLAALPAGPTYISIDLDGLDPAFAPGVSHHEPGGLTTREVLDVIWKTPGPVIGGDIVELNPDRDIHGMTATLAAKLVKELAARISADATSSSG</sequence>
<protein>
    <submittedName>
        <fullName evidence="6">Agmatinase</fullName>
    </submittedName>
</protein>
<keyword evidence="7" id="KW-1185">Reference proteome</keyword>
<evidence type="ECO:0000256" key="5">
    <source>
        <dbReference type="RuleBase" id="RU003684"/>
    </source>
</evidence>
<dbReference type="OrthoDB" id="9788689at2"/>
<comment type="caution">
    <text evidence="6">The sequence shown here is derived from an EMBL/GenBank/DDBJ whole genome shotgun (WGS) entry which is preliminary data.</text>
</comment>
<feature type="binding site" evidence="4">
    <location>
        <position position="115"/>
    </location>
    <ligand>
        <name>Mn(2+)</name>
        <dbReference type="ChEBI" id="CHEBI:29035"/>
        <label>1</label>
    </ligand>
</feature>
<dbReference type="InterPro" id="IPR023696">
    <property type="entry name" value="Ureohydrolase_dom_sf"/>
</dbReference>